<dbReference type="EMBL" id="ML220118">
    <property type="protein sequence ID" value="TGZ81589.1"/>
    <property type="molecule type" value="Genomic_DNA"/>
</dbReference>
<feature type="compositionally biased region" description="Basic residues" evidence="1">
    <location>
        <begin position="1"/>
        <end position="11"/>
    </location>
</feature>
<evidence type="ECO:0000256" key="1">
    <source>
        <dbReference type="SAM" id="MobiDB-lite"/>
    </source>
</evidence>
<evidence type="ECO:0000313" key="3">
    <source>
        <dbReference type="Proteomes" id="UP000298138"/>
    </source>
</evidence>
<sequence length="221" mass="25555">MLDRRTRRTRSIQKSTNTTHSSAQPMFTTYYPIPQILSFPYFYSCATFLQHPDRILHFTLNLRVLHLHSPNIIITPSPCPAPPKSSHPEPPSLQTTHPLTPFFQFPHPNLTTATPLTTHTTKTNHPSSSRHRITCCHCHHSIPERSVIHHARFASSSVNTPKEVPERLSAIRFDLFPIRCVRWSCRRRFCADCRWELELKVWVCWVSFMFFGRGNGGATRS</sequence>
<organism evidence="2 3">
    <name type="scientific">Ascodesmis nigricans</name>
    <dbReference type="NCBI Taxonomy" id="341454"/>
    <lineage>
        <taxon>Eukaryota</taxon>
        <taxon>Fungi</taxon>
        <taxon>Dikarya</taxon>
        <taxon>Ascomycota</taxon>
        <taxon>Pezizomycotina</taxon>
        <taxon>Pezizomycetes</taxon>
        <taxon>Pezizales</taxon>
        <taxon>Ascodesmidaceae</taxon>
        <taxon>Ascodesmis</taxon>
    </lineage>
</organism>
<feature type="region of interest" description="Disordered" evidence="1">
    <location>
        <begin position="1"/>
        <end position="24"/>
    </location>
</feature>
<name>A0A4S2MXY7_9PEZI</name>
<gene>
    <name evidence="2" type="ORF">EX30DRAFT_249717</name>
</gene>
<keyword evidence="3" id="KW-1185">Reference proteome</keyword>
<feature type="compositionally biased region" description="Polar residues" evidence="1">
    <location>
        <begin position="12"/>
        <end position="24"/>
    </location>
</feature>
<protein>
    <submittedName>
        <fullName evidence="2">Uncharacterized protein</fullName>
    </submittedName>
</protein>
<dbReference type="AlphaFoldDB" id="A0A4S2MXY7"/>
<reference evidence="2 3" key="1">
    <citation type="submission" date="2019-04" db="EMBL/GenBank/DDBJ databases">
        <title>Comparative genomics and transcriptomics to analyze fruiting body development in filamentous ascomycetes.</title>
        <authorList>
            <consortium name="DOE Joint Genome Institute"/>
            <person name="Lutkenhaus R."/>
            <person name="Traeger S."/>
            <person name="Breuer J."/>
            <person name="Kuo A."/>
            <person name="Lipzen A."/>
            <person name="Pangilinan J."/>
            <person name="Dilworth D."/>
            <person name="Sandor L."/>
            <person name="Poggeler S."/>
            <person name="Barry K."/>
            <person name="Grigoriev I.V."/>
            <person name="Nowrousian M."/>
        </authorList>
    </citation>
    <scope>NUCLEOTIDE SEQUENCE [LARGE SCALE GENOMIC DNA]</scope>
    <source>
        <strain evidence="2 3">CBS 389.68</strain>
    </source>
</reference>
<proteinExistence type="predicted"/>
<dbReference type="InParanoid" id="A0A4S2MXY7"/>
<evidence type="ECO:0000313" key="2">
    <source>
        <dbReference type="EMBL" id="TGZ81589.1"/>
    </source>
</evidence>
<accession>A0A4S2MXY7</accession>
<dbReference type="Proteomes" id="UP000298138">
    <property type="component" value="Unassembled WGS sequence"/>
</dbReference>